<dbReference type="InterPro" id="IPR000182">
    <property type="entry name" value="GNAT_dom"/>
</dbReference>
<dbReference type="Gene3D" id="3.40.630.30">
    <property type="match status" value="1"/>
</dbReference>
<gene>
    <name evidence="5" type="ORF">EII38_07200</name>
</gene>
<comment type="similarity">
    <text evidence="3">Belongs to the acetyltransferase family. RimJ subfamily.</text>
</comment>
<dbReference type="AlphaFoldDB" id="A0A3P1VBD0"/>
<dbReference type="GO" id="GO:0005737">
    <property type="term" value="C:cytoplasm"/>
    <property type="evidence" value="ECO:0007669"/>
    <property type="project" value="TreeGrafter"/>
</dbReference>
<keyword evidence="6" id="KW-1185">Reference proteome</keyword>
<evidence type="ECO:0000256" key="1">
    <source>
        <dbReference type="ARBA" id="ARBA00022679"/>
    </source>
</evidence>
<dbReference type="Pfam" id="PF13302">
    <property type="entry name" value="Acetyltransf_3"/>
    <property type="match status" value="1"/>
</dbReference>
<dbReference type="GO" id="GO:0008999">
    <property type="term" value="F:protein-N-terminal-alanine acetyltransferase activity"/>
    <property type="evidence" value="ECO:0007669"/>
    <property type="project" value="TreeGrafter"/>
</dbReference>
<keyword evidence="2" id="KW-0012">Acyltransferase</keyword>
<organism evidence="5 6">
    <name type="scientific">Streptococcus minor</name>
    <dbReference type="NCBI Taxonomy" id="229549"/>
    <lineage>
        <taxon>Bacteria</taxon>
        <taxon>Bacillati</taxon>
        <taxon>Bacillota</taxon>
        <taxon>Bacilli</taxon>
        <taxon>Lactobacillales</taxon>
        <taxon>Streptococcaceae</taxon>
        <taxon>Streptococcus</taxon>
    </lineage>
</organism>
<dbReference type="SUPFAM" id="SSF55729">
    <property type="entry name" value="Acyl-CoA N-acyltransferases (Nat)"/>
    <property type="match status" value="1"/>
</dbReference>
<dbReference type="InterPro" id="IPR051531">
    <property type="entry name" value="N-acetyltransferase"/>
</dbReference>
<evidence type="ECO:0000256" key="3">
    <source>
        <dbReference type="ARBA" id="ARBA00038502"/>
    </source>
</evidence>
<protein>
    <submittedName>
        <fullName evidence="5">N-acetyltransferase</fullName>
    </submittedName>
</protein>
<dbReference type="STRING" id="1123309.GCA_000377005_01914"/>
<accession>A0A3P1VBD0</accession>
<dbReference type="RefSeq" id="WP_124777263.1">
    <property type="nucleotide sequence ID" value="NZ_RQZA01000006.1"/>
</dbReference>
<dbReference type="InterPro" id="IPR016181">
    <property type="entry name" value="Acyl_CoA_acyltransferase"/>
</dbReference>
<feature type="domain" description="N-acetyltransferase" evidence="4">
    <location>
        <begin position="20"/>
        <end position="186"/>
    </location>
</feature>
<evidence type="ECO:0000313" key="6">
    <source>
        <dbReference type="Proteomes" id="UP000281771"/>
    </source>
</evidence>
<dbReference type="PANTHER" id="PTHR43792">
    <property type="entry name" value="GNAT FAMILY, PUTATIVE (AFU_ORTHOLOGUE AFUA_3G00765)-RELATED-RELATED"/>
    <property type="match status" value="1"/>
</dbReference>
<dbReference type="PANTHER" id="PTHR43792:SF8">
    <property type="entry name" value="[RIBOSOMAL PROTEIN US5]-ALANINE N-ACETYLTRANSFERASE"/>
    <property type="match status" value="1"/>
</dbReference>
<evidence type="ECO:0000256" key="2">
    <source>
        <dbReference type="ARBA" id="ARBA00023315"/>
    </source>
</evidence>
<dbReference type="EMBL" id="RQZA01000006">
    <property type="protein sequence ID" value="RRD31058.1"/>
    <property type="molecule type" value="Genomic_DNA"/>
</dbReference>
<proteinExistence type="inferred from homology"/>
<evidence type="ECO:0000313" key="5">
    <source>
        <dbReference type="EMBL" id="RRD31058.1"/>
    </source>
</evidence>
<dbReference type="Proteomes" id="UP000281771">
    <property type="component" value="Unassembled WGS sequence"/>
</dbReference>
<evidence type="ECO:0000259" key="4">
    <source>
        <dbReference type="PROSITE" id="PS51186"/>
    </source>
</evidence>
<reference evidence="5 6" key="1">
    <citation type="submission" date="2018-11" db="EMBL/GenBank/DDBJ databases">
        <title>Genomes From Bacteria Associated with the Canine Oral Cavity: a Test Case for Automated Genome-Based Taxonomic Assignment.</title>
        <authorList>
            <person name="Coil D.A."/>
            <person name="Jospin G."/>
            <person name="Darling A.E."/>
            <person name="Wallis C."/>
            <person name="Davis I.J."/>
            <person name="Harris S."/>
            <person name="Eisen J.A."/>
            <person name="Holcombe L.J."/>
            <person name="O'Flynn C."/>
        </authorList>
    </citation>
    <scope>NUCLEOTIDE SEQUENCE [LARGE SCALE GENOMIC DNA]</scope>
    <source>
        <strain evidence="5 6">OH4621_COT-116</strain>
    </source>
</reference>
<comment type="caution">
    <text evidence="5">The sequence shown here is derived from an EMBL/GenBank/DDBJ whole genome shotgun (WGS) entry which is preliminary data.</text>
</comment>
<sequence>MNNGETCNEKALPQIETERLILRQRTLADAEDIFAYAKLAEVSYPAGFPPVETLEDEITYLRDIYPKNLAEKKIPAGYGITLKGQDKVIGSIDFNNRHADGVLEMGYLLHPDYWGQGIVTEAARALINIGFDLLQLHKIEIGCYDYNKQSRRVAEKLGFTLEATIRDRQDVQGKRCADLRYGLLKSEWEEAE</sequence>
<keyword evidence="1 5" id="KW-0808">Transferase</keyword>
<dbReference type="PROSITE" id="PS51186">
    <property type="entry name" value="GNAT"/>
    <property type="match status" value="1"/>
</dbReference>
<name>A0A3P1VBD0_9STRE</name>